<dbReference type="Proteomes" id="UP000799440">
    <property type="component" value="Unassembled WGS sequence"/>
</dbReference>
<evidence type="ECO:0000256" key="1">
    <source>
        <dbReference type="SAM" id="MobiDB-lite"/>
    </source>
</evidence>
<gene>
    <name evidence="2" type="ORF">M011DRAFT_466257</name>
</gene>
<dbReference type="EMBL" id="MU006567">
    <property type="protein sequence ID" value="KAF2749137.1"/>
    <property type="molecule type" value="Genomic_DNA"/>
</dbReference>
<evidence type="ECO:0000313" key="3">
    <source>
        <dbReference type="Proteomes" id="UP000799440"/>
    </source>
</evidence>
<feature type="compositionally biased region" description="Basic and acidic residues" evidence="1">
    <location>
        <begin position="247"/>
        <end position="257"/>
    </location>
</feature>
<sequence>MSDFVLEFDEYLLGGLSSLAQVQLNTDKPEPQSRPSSLSVPSNPQAVLLLRSGADSHTLKSNPDIHVSLDSAHAHFAGSKVEVSQEWAMGVLSTISSLSQAAGRSMFSSHSTGRPATSHSDDSTQPKREKFVHRPSTPHPSVPTISPPRTEFEKDFDAVLARRRAGTVVSGSPASSIRTQRKFLRVRIVSWMPENWIPIPDHVPLVPSWEATVVFIDDGLQTLDKLKTGVKSLCVKFKPRRKRKAQVMKERGREDAKPVLQEEDSDDGESFFMDENCQPVDWRL</sequence>
<name>A0A6A6VJ46_9PLEO</name>
<feature type="region of interest" description="Disordered" evidence="1">
    <location>
        <begin position="105"/>
        <end position="148"/>
    </location>
</feature>
<evidence type="ECO:0000313" key="2">
    <source>
        <dbReference type="EMBL" id="KAF2749137.1"/>
    </source>
</evidence>
<organism evidence="2 3">
    <name type="scientific">Sporormia fimetaria CBS 119925</name>
    <dbReference type="NCBI Taxonomy" id="1340428"/>
    <lineage>
        <taxon>Eukaryota</taxon>
        <taxon>Fungi</taxon>
        <taxon>Dikarya</taxon>
        <taxon>Ascomycota</taxon>
        <taxon>Pezizomycotina</taxon>
        <taxon>Dothideomycetes</taxon>
        <taxon>Pleosporomycetidae</taxon>
        <taxon>Pleosporales</taxon>
        <taxon>Sporormiaceae</taxon>
        <taxon>Sporormia</taxon>
    </lineage>
</organism>
<feature type="compositionally biased region" description="Polar residues" evidence="1">
    <location>
        <begin position="105"/>
        <end position="118"/>
    </location>
</feature>
<feature type="region of interest" description="Disordered" evidence="1">
    <location>
        <begin position="245"/>
        <end position="284"/>
    </location>
</feature>
<feature type="compositionally biased region" description="Basic and acidic residues" evidence="1">
    <location>
        <begin position="119"/>
        <end position="129"/>
    </location>
</feature>
<proteinExistence type="predicted"/>
<protein>
    <submittedName>
        <fullName evidence="2">Uncharacterized protein</fullName>
    </submittedName>
</protein>
<accession>A0A6A6VJ46</accession>
<keyword evidence="3" id="KW-1185">Reference proteome</keyword>
<reference evidence="2" key="1">
    <citation type="journal article" date="2020" name="Stud. Mycol.">
        <title>101 Dothideomycetes genomes: a test case for predicting lifestyles and emergence of pathogens.</title>
        <authorList>
            <person name="Haridas S."/>
            <person name="Albert R."/>
            <person name="Binder M."/>
            <person name="Bloem J."/>
            <person name="Labutti K."/>
            <person name="Salamov A."/>
            <person name="Andreopoulos B."/>
            <person name="Baker S."/>
            <person name="Barry K."/>
            <person name="Bills G."/>
            <person name="Bluhm B."/>
            <person name="Cannon C."/>
            <person name="Castanera R."/>
            <person name="Culley D."/>
            <person name="Daum C."/>
            <person name="Ezra D."/>
            <person name="Gonzalez J."/>
            <person name="Henrissat B."/>
            <person name="Kuo A."/>
            <person name="Liang C."/>
            <person name="Lipzen A."/>
            <person name="Lutzoni F."/>
            <person name="Magnuson J."/>
            <person name="Mondo S."/>
            <person name="Nolan M."/>
            <person name="Ohm R."/>
            <person name="Pangilinan J."/>
            <person name="Park H.-J."/>
            <person name="Ramirez L."/>
            <person name="Alfaro M."/>
            <person name="Sun H."/>
            <person name="Tritt A."/>
            <person name="Yoshinaga Y."/>
            <person name="Zwiers L.-H."/>
            <person name="Turgeon B."/>
            <person name="Goodwin S."/>
            <person name="Spatafora J."/>
            <person name="Crous P."/>
            <person name="Grigoriev I."/>
        </authorList>
    </citation>
    <scope>NUCLEOTIDE SEQUENCE</scope>
    <source>
        <strain evidence="2">CBS 119925</strain>
    </source>
</reference>
<dbReference type="AlphaFoldDB" id="A0A6A6VJ46"/>